<accession>A0A7R9HCC8</accession>
<protein>
    <submittedName>
        <fullName evidence="1">Uncharacterized protein</fullName>
    </submittedName>
</protein>
<sequence>MGWKVETQRYFSMPSCGLEQSSWLSSACARKGVVRRVSSDMVLARAFLFPLLFSAVSPTQAASDIIQGVLRGYTEFSIPKILLPAQRIIRLLPIEARNLVMDYISKPRTISLNSTIDSIGTFHPPKFPTVPITGQFSISNRTLLAVRLVALPSHITSNWSSEVFCISFSNSLSVSSNMSSTKNSFNSGQLDREYFTVDELMPVNEALKHSNLVSCGQLAAMDEILQEPCPNISSREISFCIARPRNSSSSLHWNLQSLRSTKQGRESRLYLALGSKQESEDVVSYLRVYLLLTEDVTQHLLTDSDRDLGQIVDKTLHVGPTILLCQCLTETGLPRSVVTAITLTPPRVAPEQNNGGAGAKTPAWSFFRNIETSLLTRGKKYNQ</sequence>
<reference evidence="1" key="1">
    <citation type="submission" date="2020-11" db="EMBL/GenBank/DDBJ databases">
        <authorList>
            <person name="Tran Van P."/>
        </authorList>
    </citation>
    <scope>NUCLEOTIDE SEQUENCE</scope>
</reference>
<name>A0A7R9HCC8_TIMPO</name>
<dbReference type="AlphaFoldDB" id="A0A7R9HCC8"/>
<evidence type="ECO:0000313" key="1">
    <source>
        <dbReference type="EMBL" id="CAD7416639.1"/>
    </source>
</evidence>
<proteinExistence type="predicted"/>
<gene>
    <name evidence="1" type="ORF">TPSB3V08_LOCUS11196</name>
</gene>
<dbReference type="EMBL" id="OD011549">
    <property type="protein sequence ID" value="CAD7416639.1"/>
    <property type="molecule type" value="Genomic_DNA"/>
</dbReference>
<organism evidence="1">
    <name type="scientific">Timema poppense</name>
    <name type="common">Walking stick</name>
    <dbReference type="NCBI Taxonomy" id="170557"/>
    <lineage>
        <taxon>Eukaryota</taxon>
        <taxon>Metazoa</taxon>
        <taxon>Ecdysozoa</taxon>
        <taxon>Arthropoda</taxon>
        <taxon>Hexapoda</taxon>
        <taxon>Insecta</taxon>
        <taxon>Pterygota</taxon>
        <taxon>Neoptera</taxon>
        <taxon>Polyneoptera</taxon>
        <taxon>Phasmatodea</taxon>
        <taxon>Timematodea</taxon>
        <taxon>Timematoidea</taxon>
        <taxon>Timematidae</taxon>
        <taxon>Timema</taxon>
    </lineage>
</organism>